<comment type="caution">
    <text evidence="1">The sequence shown here is derived from an EMBL/GenBank/DDBJ whole genome shotgun (WGS) entry which is preliminary data.</text>
</comment>
<sequence>MDEVRVSLLPFCFPLLISCMQSLQHARRKSQGYNKEPPSTSLSSCFPPPFFFLQVSDSSVLRQTEVRIKLVRTLLKHRLRCGYSLQQRELAAGPDGESYGEEDRVPISKTVGRVRNWKSKVSSLGILVRRFPKSLCSVLNGHPSSGLLLQSFLVRLSVQPQNSTAYIRRFSLSFSVSCHRCGKSGVRGGRGGRRAPDPVVSVCFTSRLRKTKRIAKSSQPPQLEFKRLGSVALTLRL</sequence>
<reference evidence="1" key="1">
    <citation type="journal article" date="2023" name="Mol. Phylogenet. Evol.">
        <title>Genome-scale phylogeny and comparative genomics of the fungal order Sordariales.</title>
        <authorList>
            <person name="Hensen N."/>
            <person name="Bonometti L."/>
            <person name="Westerberg I."/>
            <person name="Brannstrom I.O."/>
            <person name="Guillou S."/>
            <person name="Cros-Aarteil S."/>
            <person name="Calhoun S."/>
            <person name="Haridas S."/>
            <person name="Kuo A."/>
            <person name="Mondo S."/>
            <person name="Pangilinan J."/>
            <person name="Riley R."/>
            <person name="LaButti K."/>
            <person name="Andreopoulos B."/>
            <person name="Lipzen A."/>
            <person name="Chen C."/>
            <person name="Yan M."/>
            <person name="Daum C."/>
            <person name="Ng V."/>
            <person name="Clum A."/>
            <person name="Steindorff A."/>
            <person name="Ohm R.A."/>
            <person name="Martin F."/>
            <person name="Silar P."/>
            <person name="Natvig D.O."/>
            <person name="Lalanne C."/>
            <person name="Gautier V."/>
            <person name="Ament-Velasquez S.L."/>
            <person name="Kruys A."/>
            <person name="Hutchinson M.I."/>
            <person name="Powell A.J."/>
            <person name="Barry K."/>
            <person name="Miller A.N."/>
            <person name="Grigoriev I.V."/>
            <person name="Debuchy R."/>
            <person name="Gladieux P."/>
            <person name="Hiltunen Thoren M."/>
            <person name="Johannesson H."/>
        </authorList>
    </citation>
    <scope>NUCLEOTIDE SEQUENCE</scope>
    <source>
        <strain evidence="1">PSN309</strain>
    </source>
</reference>
<name>A0AAN7AIL8_9PEZI</name>
<dbReference type="EMBL" id="MU864394">
    <property type="protein sequence ID" value="KAK4187974.1"/>
    <property type="molecule type" value="Genomic_DNA"/>
</dbReference>
<evidence type="ECO:0000313" key="2">
    <source>
        <dbReference type="Proteomes" id="UP001302126"/>
    </source>
</evidence>
<accession>A0AAN7AIL8</accession>
<proteinExistence type="predicted"/>
<organism evidence="1 2">
    <name type="scientific">Podospora australis</name>
    <dbReference type="NCBI Taxonomy" id="1536484"/>
    <lineage>
        <taxon>Eukaryota</taxon>
        <taxon>Fungi</taxon>
        <taxon>Dikarya</taxon>
        <taxon>Ascomycota</taxon>
        <taxon>Pezizomycotina</taxon>
        <taxon>Sordariomycetes</taxon>
        <taxon>Sordariomycetidae</taxon>
        <taxon>Sordariales</taxon>
        <taxon>Podosporaceae</taxon>
        <taxon>Podospora</taxon>
    </lineage>
</organism>
<evidence type="ECO:0000313" key="1">
    <source>
        <dbReference type="EMBL" id="KAK4187974.1"/>
    </source>
</evidence>
<keyword evidence="2" id="KW-1185">Reference proteome</keyword>
<dbReference type="PROSITE" id="PS51257">
    <property type="entry name" value="PROKAR_LIPOPROTEIN"/>
    <property type="match status" value="1"/>
</dbReference>
<reference evidence="1" key="2">
    <citation type="submission" date="2023-05" db="EMBL/GenBank/DDBJ databases">
        <authorList>
            <consortium name="Lawrence Berkeley National Laboratory"/>
            <person name="Steindorff A."/>
            <person name="Hensen N."/>
            <person name="Bonometti L."/>
            <person name="Westerberg I."/>
            <person name="Brannstrom I.O."/>
            <person name="Guillou S."/>
            <person name="Cros-Aarteil S."/>
            <person name="Calhoun S."/>
            <person name="Haridas S."/>
            <person name="Kuo A."/>
            <person name="Mondo S."/>
            <person name="Pangilinan J."/>
            <person name="Riley R."/>
            <person name="Labutti K."/>
            <person name="Andreopoulos B."/>
            <person name="Lipzen A."/>
            <person name="Chen C."/>
            <person name="Yanf M."/>
            <person name="Daum C."/>
            <person name="Ng V."/>
            <person name="Clum A."/>
            <person name="Ohm R."/>
            <person name="Martin F."/>
            <person name="Silar P."/>
            <person name="Natvig D."/>
            <person name="Lalanne C."/>
            <person name="Gautier V."/>
            <person name="Ament-Velasquez S.L."/>
            <person name="Kruys A."/>
            <person name="Hutchinson M.I."/>
            <person name="Powell A.J."/>
            <person name="Barry K."/>
            <person name="Miller A.N."/>
            <person name="Grigoriev I.V."/>
            <person name="Debuchy R."/>
            <person name="Gladieux P."/>
            <person name="Thoren M.H."/>
            <person name="Johannesson H."/>
        </authorList>
    </citation>
    <scope>NUCLEOTIDE SEQUENCE</scope>
    <source>
        <strain evidence="1">PSN309</strain>
    </source>
</reference>
<dbReference type="Proteomes" id="UP001302126">
    <property type="component" value="Unassembled WGS sequence"/>
</dbReference>
<protein>
    <submittedName>
        <fullName evidence="1">Uncharacterized protein</fullName>
    </submittedName>
</protein>
<dbReference type="AlphaFoldDB" id="A0AAN7AIL8"/>
<gene>
    <name evidence="1" type="ORF">QBC35DRAFT_215813</name>
</gene>